<dbReference type="Proteomes" id="UP000187609">
    <property type="component" value="Unassembled WGS sequence"/>
</dbReference>
<dbReference type="Gramene" id="OIT37276">
    <property type="protein sequence ID" value="OIT37276"/>
    <property type="gene ID" value="A4A49_28788"/>
</dbReference>
<dbReference type="InterPro" id="IPR012340">
    <property type="entry name" value="NA-bd_OB-fold"/>
</dbReference>
<dbReference type="AlphaFoldDB" id="A0A314L6M6"/>
<evidence type="ECO:0000313" key="3">
    <source>
        <dbReference type="EMBL" id="OIT37276.1"/>
    </source>
</evidence>
<evidence type="ECO:0000256" key="1">
    <source>
        <dbReference type="ARBA" id="ARBA00022741"/>
    </source>
</evidence>
<dbReference type="Pfam" id="PF01336">
    <property type="entry name" value="tRNA_anti-codon"/>
    <property type="match status" value="1"/>
</dbReference>
<keyword evidence="4" id="KW-1185">Reference proteome</keyword>
<organism evidence="3 4">
    <name type="scientific">Nicotiana attenuata</name>
    <name type="common">Coyote tobacco</name>
    <dbReference type="NCBI Taxonomy" id="49451"/>
    <lineage>
        <taxon>Eukaryota</taxon>
        <taxon>Viridiplantae</taxon>
        <taxon>Streptophyta</taxon>
        <taxon>Embryophyta</taxon>
        <taxon>Tracheophyta</taxon>
        <taxon>Spermatophyta</taxon>
        <taxon>Magnoliopsida</taxon>
        <taxon>eudicotyledons</taxon>
        <taxon>Gunneridae</taxon>
        <taxon>Pentapetalae</taxon>
        <taxon>asterids</taxon>
        <taxon>lamiids</taxon>
        <taxon>Solanales</taxon>
        <taxon>Solanaceae</taxon>
        <taxon>Nicotianoideae</taxon>
        <taxon>Nicotianeae</taxon>
        <taxon>Nicotiana</taxon>
    </lineage>
</organism>
<reference evidence="3" key="1">
    <citation type="submission" date="2016-11" db="EMBL/GenBank/DDBJ databases">
        <title>The genome of Nicotiana attenuata.</title>
        <authorList>
            <person name="Xu S."/>
            <person name="Brockmoeller T."/>
            <person name="Gaquerel E."/>
            <person name="Navarro A."/>
            <person name="Kuhl H."/>
            <person name="Gase K."/>
            <person name="Ling Z."/>
            <person name="Zhou W."/>
            <person name="Kreitzer C."/>
            <person name="Stanke M."/>
            <person name="Tang H."/>
            <person name="Lyons E."/>
            <person name="Pandey P."/>
            <person name="Pandey S.P."/>
            <person name="Timmermann B."/>
            <person name="Baldwin I.T."/>
        </authorList>
    </citation>
    <scope>NUCLEOTIDE SEQUENCE [LARGE SCALE GENOMIC DNA]</scope>
    <source>
        <strain evidence="3">UT</strain>
    </source>
</reference>
<dbReference type="PANTHER" id="PTHR42918">
    <property type="entry name" value="LYSYL-TRNA SYNTHETASE"/>
    <property type="match status" value="1"/>
</dbReference>
<dbReference type="STRING" id="49451.A0A314L6M6"/>
<protein>
    <submittedName>
        <fullName evidence="3">Lysine--trna ligase, cytoplasmic</fullName>
    </submittedName>
</protein>
<dbReference type="GO" id="GO:0006430">
    <property type="term" value="P:lysyl-tRNA aminoacylation"/>
    <property type="evidence" value="ECO:0007669"/>
    <property type="project" value="TreeGrafter"/>
</dbReference>
<dbReference type="SUPFAM" id="SSF50249">
    <property type="entry name" value="Nucleic acid-binding proteins"/>
    <property type="match status" value="1"/>
</dbReference>
<name>A0A314L6M6_NICAT</name>
<keyword evidence="3" id="KW-0436">Ligase</keyword>
<accession>A0A314L6M6</accession>
<proteinExistence type="predicted"/>
<keyword evidence="1" id="KW-0547">Nucleotide-binding</keyword>
<dbReference type="Gene3D" id="2.40.50.140">
    <property type="entry name" value="Nucleic acid-binding proteins"/>
    <property type="match status" value="1"/>
</dbReference>
<gene>
    <name evidence="3" type="ORF">A4A49_28788</name>
</gene>
<dbReference type="EMBL" id="MJEQ01000331">
    <property type="protein sequence ID" value="OIT37276.1"/>
    <property type="molecule type" value="Genomic_DNA"/>
</dbReference>
<evidence type="ECO:0000259" key="2">
    <source>
        <dbReference type="Pfam" id="PF01336"/>
    </source>
</evidence>
<comment type="caution">
    <text evidence="3">The sequence shown here is derived from an EMBL/GenBank/DDBJ whole genome shotgun (WGS) entry which is preliminary data.</text>
</comment>
<sequence>MDLNENPYPHNFQVTLSVPEYVNKYGVEGTPQCVWDQEDVLVGTITNKRASSAMLFCYDLEDEGATVQVKAHVSNSMLPQYEFTNFHSDLKVGDVIRIIGIPGNGNRGGVTIYPRSFLVLSRRRRHMQQ</sequence>
<dbReference type="PANTHER" id="PTHR42918:SF9">
    <property type="entry name" value="LYSINE--TRNA LIGASE"/>
    <property type="match status" value="1"/>
</dbReference>
<dbReference type="GO" id="GO:0005829">
    <property type="term" value="C:cytosol"/>
    <property type="evidence" value="ECO:0007669"/>
    <property type="project" value="TreeGrafter"/>
</dbReference>
<dbReference type="SMR" id="A0A314L6M6"/>
<dbReference type="InterPro" id="IPR004365">
    <property type="entry name" value="NA-bd_OB_tRNA"/>
</dbReference>
<feature type="domain" description="OB" evidence="2">
    <location>
        <begin position="41"/>
        <end position="119"/>
    </location>
</feature>
<dbReference type="GO" id="GO:0000049">
    <property type="term" value="F:tRNA binding"/>
    <property type="evidence" value="ECO:0007669"/>
    <property type="project" value="TreeGrafter"/>
</dbReference>
<evidence type="ECO:0000313" key="4">
    <source>
        <dbReference type="Proteomes" id="UP000187609"/>
    </source>
</evidence>
<dbReference type="GO" id="GO:0004824">
    <property type="term" value="F:lysine-tRNA ligase activity"/>
    <property type="evidence" value="ECO:0007669"/>
    <property type="project" value="TreeGrafter"/>
</dbReference>